<protein>
    <submittedName>
        <fullName evidence="1">Uncharacterized protein</fullName>
    </submittedName>
</protein>
<dbReference type="AlphaFoldDB" id="A0A840A0E3"/>
<organism evidence="1 2">
    <name type="scientific">Phenylobacterium haematophilum</name>
    <dbReference type="NCBI Taxonomy" id="98513"/>
    <lineage>
        <taxon>Bacteria</taxon>
        <taxon>Pseudomonadati</taxon>
        <taxon>Pseudomonadota</taxon>
        <taxon>Alphaproteobacteria</taxon>
        <taxon>Caulobacterales</taxon>
        <taxon>Caulobacteraceae</taxon>
        <taxon>Phenylobacterium</taxon>
    </lineage>
</organism>
<evidence type="ECO:0000313" key="2">
    <source>
        <dbReference type="Proteomes" id="UP000530564"/>
    </source>
</evidence>
<name>A0A840A0E3_9CAUL</name>
<accession>A0A840A0E3</accession>
<evidence type="ECO:0000313" key="1">
    <source>
        <dbReference type="EMBL" id="MBB3892345.1"/>
    </source>
</evidence>
<sequence length="104" mass="11313">MREFVELRGASGAAYRFRAWPESDHHTPTAGNFAVLAFEGPEVTIVGLGVCSDLSRAKQLAQTTLAEAQGHLFTRLNVSRAVRDSEHEDLLAGQPAARTLHQEA</sequence>
<dbReference type="EMBL" id="JACIDK010000004">
    <property type="protein sequence ID" value="MBB3892345.1"/>
    <property type="molecule type" value="Genomic_DNA"/>
</dbReference>
<proteinExistence type="predicted"/>
<comment type="caution">
    <text evidence="1">The sequence shown here is derived from an EMBL/GenBank/DDBJ whole genome shotgun (WGS) entry which is preliminary data.</text>
</comment>
<reference evidence="1 2" key="1">
    <citation type="submission" date="2020-08" db="EMBL/GenBank/DDBJ databases">
        <title>Genomic Encyclopedia of Type Strains, Phase IV (KMG-IV): sequencing the most valuable type-strain genomes for metagenomic binning, comparative biology and taxonomic classification.</title>
        <authorList>
            <person name="Goeker M."/>
        </authorList>
    </citation>
    <scope>NUCLEOTIDE SEQUENCE [LARGE SCALE GENOMIC DNA]</scope>
    <source>
        <strain evidence="1 2">DSM 21793</strain>
    </source>
</reference>
<gene>
    <name evidence="1" type="ORF">GGQ61_003078</name>
</gene>
<keyword evidence="2" id="KW-1185">Reference proteome</keyword>
<dbReference type="RefSeq" id="WP_183774419.1">
    <property type="nucleotide sequence ID" value="NZ_JACIDK010000004.1"/>
</dbReference>
<dbReference type="Proteomes" id="UP000530564">
    <property type="component" value="Unassembled WGS sequence"/>
</dbReference>